<organism evidence="1 2">
    <name type="scientific">Chlamydomonas eustigma</name>
    <dbReference type="NCBI Taxonomy" id="1157962"/>
    <lineage>
        <taxon>Eukaryota</taxon>
        <taxon>Viridiplantae</taxon>
        <taxon>Chlorophyta</taxon>
        <taxon>core chlorophytes</taxon>
        <taxon>Chlorophyceae</taxon>
        <taxon>CS clade</taxon>
        <taxon>Chlamydomonadales</taxon>
        <taxon>Chlamydomonadaceae</taxon>
        <taxon>Chlamydomonas</taxon>
    </lineage>
</organism>
<gene>
    <name evidence="1" type="ORF">CEUSTIGMA_g11288.t1</name>
</gene>
<comment type="caution">
    <text evidence="1">The sequence shown here is derived from an EMBL/GenBank/DDBJ whole genome shotgun (WGS) entry which is preliminary data.</text>
</comment>
<accession>A0A250XLG4</accession>
<dbReference type="EMBL" id="BEGY01000109">
    <property type="protein sequence ID" value="GAX83863.1"/>
    <property type="molecule type" value="Genomic_DNA"/>
</dbReference>
<proteinExistence type="predicted"/>
<keyword evidence="2" id="KW-1185">Reference proteome</keyword>
<dbReference type="Proteomes" id="UP000232323">
    <property type="component" value="Unassembled WGS sequence"/>
</dbReference>
<name>A0A250XLG4_9CHLO</name>
<evidence type="ECO:0000313" key="2">
    <source>
        <dbReference type="Proteomes" id="UP000232323"/>
    </source>
</evidence>
<dbReference type="OrthoDB" id="10518736at2759"/>
<reference evidence="1 2" key="1">
    <citation type="submission" date="2017-08" db="EMBL/GenBank/DDBJ databases">
        <title>Acidophilic green algal genome provides insights into adaptation to an acidic environment.</title>
        <authorList>
            <person name="Hirooka S."/>
            <person name="Hirose Y."/>
            <person name="Kanesaki Y."/>
            <person name="Higuchi S."/>
            <person name="Fujiwara T."/>
            <person name="Onuma R."/>
            <person name="Era A."/>
            <person name="Ohbayashi R."/>
            <person name="Uzuka A."/>
            <person name="Nozaki H."/>
            <person name="Yoshikawa H."/>
            <person name="Miyagishima S.Y."/>
        </authorList>
    </citation>
    <scope>NUCLEOTIDE SEQUENCE [LARGE SCALE GENOMIC DNA]</scope>
    <source>
        <strain evidence="1 2">NIES-2499</strain>
    </source>
</reference>
<sequence length="189" mass="21214">MASGPDIDISGLSVVPDNLILRKNIKLRPFPLVLDGSLIWNIESKGWTYKLSCRDSILNGRITVDIREKTLEYRKKLSLPLAGLRFAYLFAGARLQLDSPTHKIKPSYHFGLEMRQGVAEIVKYNTVRVNPQLFLGRIGLETCTDITFKIPKQLLFDSLGGGGRIGSNGDDETWGMNLDLKELNLVLRL</sequence>
<dbReference type="AlphaFoldDB" id="A0A250XLG4"/>
<protein>
    <submittedName>
        <fullName evidence="1">Uncharacterized protein</fullName>
    </submittedName>
</protein>
<evidence type="ECO:0000313" key="1">
    <source>
        <dbReference type="EMBL" id="GAX83863.1"/>
    </source>
</evidence>